<evidence type="ECO:0000313" key="3">
    <source>
        <dbReference type="Proteomes" id="UP000007883"/>
    </source>
</evidence>
<dbReference type="HOGENOM" id="CLU_3172787_0_0_4"/>
<dbReference type="AlphaFoldDB" id="I0HTA6"/>
<feature type="region of interest" description="Disordered" evidence="1">
    <location>
        <begin position="21"/>
        <end position="47"/>
    </location>
</feature>
<gene>
    <name evidence="2" type="ordered locus">RGE_29040</name>
</gene>
<dbReference type="KEGG" id="rge:RGE_29040"/>
<accession>I0HTA6</accession>
<dbReference type="PATRIC" id="fig|983917.3.peg.2832"/>
<name>I0HTA6_RUBGI</name>
<sequence>MRGGRGLRRLGEGGFARHGRRLRRIIGSADAPRGSGASPIPRPTSPE</sequence>
<evidence type="ECO:0000313" key="2">
    <source>
        <dbReference type="EMBL" id="BAL96243.1"/>
    </source>
</evidence>
<proteinExistence type="predicted"/>
<evidence type="ECO:0000256" key="1">
    <source>
        <dbReference type="SAM" id="MobiDB-lite"/>
    </source>
</evidence>
<reference evidence="2 3" key="1">
    <citation type="journal article" date="2012" name="J. Bacteriol.">
        <title>Complete genome sequence of phototrophic betaproteobacterium Rubrivivax gelatinosus IL144.</title>
        <authorList>
            <person name="Nagashima S."/>
            <person name="Kamimura A."/>
            <person name="Shimizu T."/>
            <person name="Nakamura-isaki S."/>
            <person name="Aono E."/>
            <person name="Sakamoto K."/>
            <person name="Ichikawa N."/>
            <person name="Nakazawa H."/>
            <person name="Sekine M."/>
            <person name="Yamazaki S."/>
            <person name="Fujita N."/>
            <person name="Shimada K."/>
            <person name="Hanada S."/>
            <person name="Nagashima K.V.P."/>
        </authorList>
    </citation>
    <scope>NUCLEOTIDE SEQUENCE [LARGE SCALE GENOMIC DNA]</scope>
    <source>
        <strain evidence="3">NBRC 100245 / IL144</strain>
    </source>
</reference>
<protein>
    <submittedName>
        <fullName evidence="2">Uncharacterized protein</fullName>
    </submittedName>
</protein>
<keyword evidence="3" id="KW-1185">Reference proteome</keyword>
<dbReference type="EMBL" id="AP012320">
    <property type="protein sequence ID" value="BAL96243.1"/>
    <property type="molecule type" value="Genomic_DNA"/>
</dbReference>
<organism evidence="2 3">
    <name type="scientific">Rubrivivax gelatinosus (strain NBRC 100245 / IL144)</name>
    <dbReference type="NCBI Taxonomy" id="983917"/>
    <lineage>
        <taxon>Bacteria</taxon>
        <taxon>Pseudomonadati</taxon>
        <taxon>Pseudomonadota</taxon>
        <taxon>Betaproteobacteria</taxon>
        <taxon>Burkholderiales</taxon>
        <taxon>Sphaerotilaceae</taxon>
        <taxon>Rubrivivax</taxon>
    </lineage>
</organism>
<dbReference type="Proteomes" id="UP000007883">
    <property type="component" value="Chromosome"/>
</dbReference>